<keyword evidence="1" id="KW-0732">Signal</keyword>
<feature type="signal peptide" evidence="1">
    <location>
        <begin position="1"/>
        <end position="16"/>
    </location>
</feature>
<protein>
    <recommendedName>
        <fullName evidence="4">DUF4397 domain-containing protein</fullName>
    </recommendedName>
</protein>
<gene>
    <name evidence="2" type="ORF">OKA05_11215</name>
</gene>
<evidence type="ECO:0000256" key="1">
    <source>
        <dbReference type="SAM" id="SignalP"/>
    </source>
</evidence>
<dbReference type="RefSeq" id="WP_264487232.1">
    <property type="nucleotide sequence ID" value="NZ_JAPDDT010000004.1"/>
</dbReference>
<proteinExistence type="predicted"/>
<reference evidence="2 3" key="1">
    <citation type="submission" date="2022-10" db="EMBL/GenBank/DDBJ databases">
        <title>Luteolibacter arcticus strain CCTCC AB 2014275, whole genome shotgun sequencing project.</title>
        <authorList>
            <person name="Zhao G."/>
            <person name="Shen L."/>
        </authorList>
    </citation>
    <scope>NUCLEOTIDE SEQUENCE [LARGE SCALE GENOMIC DNA]</scope>
    <source>
        <strain evidence="2 3">CCTCC AB 2014275</strain>
    </source>
</reference>
<name>A0ABT3GHY8_9BACT</name>
<keyword evidence="3" id="KW-1185">Reference proteome</keyword>
<evidence type="ECO:0000313" key="2">
    <source>
        <dbReference type="EMBL" id="MCW1923123.1"/>
    </source>
</evidence>
<dbReference type="EMBL" id="JAPDDT010000004">
    <property type="protein sequence ID" value="MCW1923123.1"/>
    <property type="molecule type" value="Genomic_DNA"/>
</dbReference>
<evidence type="ECO:0000313" key="3">
    <source>
        <dbReference type="Proteomes" id="UP001320876"/>
    </source>
</evidence>
<sequence>MKHIAALIALAFPLHAAPESRSIQASFYCFQYAPGIQSIEVPDGGAGQSVRLSTANITPAVSLTLSGNDALVFTSGDKTKPAARVTVPGELGKALIVLMPAPAGSPEPYRGFALDYTRDRFPLGTYRLVNVSKHPIRGAIGRSYAEVQPGGVAGLELQGDEGATQGVKFEFNEKGKWNRLTETRAAVRRDRRWLVCVYQDPTTQRMNLRSIPDRDYSVTPPTATAALSE</sequence>
<evidence type="ECO:0008006" key="4">
    <source>
        <dbReference type="Google" id="ProtNLM"/>
    </source>
</evidence>
<dbReference type="Proteomes" id="UP001320876">
    <property type="component" value="Unassembled WGS sequence"/>
</dbReference>
<organism evidence="2 3">
    <name type="scientific">Luteolibacter arcticus</name>
    <dbReference type="NCBI Taxonomy" id="1581411"/>
    <lineage>
        <taxon>Bacteria</taxon>
        <taxon>Pseudomonadati</taxon>
        <taxon>Verrucomicrobiota</taxon>
        <taxon>Verrucomicrobiia</taxon>
        <taxon>Verrucomicrobiales</taxon>
        <taxon>Verrucomicrobiaceae</taxon>
        <taxon>Luteolibacter</taxon>
    </lineage>
</organism>
<feature type="chain" id="PRO_5046704003" description="DUF4397 domain-containing protein" evidence="1">
    <location>
        <begin position="17"/>
        <end position="229"/>
    </location>
</feature>
<comment type="caution">
    <text evidence="2">The sequence shown here is derived from an EMBL/GenBank/DDBJ whole genome shotgun (WGS) entry which is preliminary data.</text>
</comment>
<accession>A0ABT3GHY8</accession>